<proteinExistence type="predicted"/>
<name>A0A7C8M1R2_9PLEO</name>
<protein>
    <submittedName>
        <fullName evidence="1">Uncharacterized protein</fullName>
    </submittedName>
</protein>
<evidence type="ECO:0000313" key="1">
    <source>
        <dbReference type="EMBL" id="KAF2867340.1"/>
    </source>
</evidence>
<dbReference type="EMBL" id="JAADJZ010000023">
    <property type="protein sequence ID" value="KAF2867340.1"/>
    <property type="molecule type" value="Genomic_DNA"/>
</dbReference>
<organism evidence="1 2">
    <name type="scientific">Massariosphaeria phaeospora</name>
    <dbReference type="NCBI Taxonomy" id="100035"/>
    <lineage>
        <taxon>Eukaryota</taxon>
        <taxon>Fungi</taxon>
        <taxon>Dikarya</taxon>
        <taxon>Ascomycota</taxon>
        <taxon>Pezizomycotina</taxon>
        <taxon>Dothideomycetes</taxon>
        <taxon>Pleosporomycetidae</taxon>
        <taxon>Pleosporales</taxon>
        <taxon>Pleosporales incertae sedis</taxon>
        <taxon>Massariosphaeria</taxon>
    </lineage>
</organism>
<dbReference type="AlphaFoldDB" id="A0A7C8M1R2"/>
<accession>A0A7C8M1R2</accession>
<reference evidence="1 2" key="1">
    <citation type="submission" date="2020-01" db="EMBL/GenBank/DDBJ databases">
        <authorList>
            <consortium name="DOE Joint Genome Institute"/>
            <person name="Haridas S."/>
            <person name="Albert R."/>
            <person name="Binder M."/>
            <person name="Bloem J."/>
            <person name="Labutti K."/>
            <person name="Salamov A."/>
            <person name="Andreopoulos B."/>
            <person name="Baker S.E."/>
            <person name="Barry K."/>
            <person name="Bills G."/>
            <person name="Bluhm B.H."/>
            <person name="Cannon C."/>
            <person name="Castanera R."/>
            <person name="Culley D.E."/>
            <person name="Daum C."/>
            <person name="Ezra D."/>
            <person name="Gonzalez J.B."/>
            <person name="Henrissat B."/>
            <person name="Kuo A."/>
            <person name="Liang C."/>
            <person name="Lipzen A."/>
            <person name="Lutzoni F."/>
            <person name="Magnuson J."/>
            <person name="Mondo S."/>
            <person name="Nolan M."/>
            <person name="Ohm R."/>
            <person name="Pangilinan J."/>
            <person name="Park H.-J.H."/>
            <person name="Ramirez L."/>
            <person name="Alfaro M."/>
            <person name="Sun H."/>
            <person name="Tritt A."/>
            <person name="Yoshinaga Y."/>
            <person name="Zwiers L.-H.L."/>
            <person name="Turgeon B.G."/>
            <person name="Goodwin S.B."/>
            <person name="Spatafora J.W."/>
            <person name="Crous P.W."/>
            <person name="Grigoriev I.V."/>
        </authorList>
    </citation>
    <scope>NUCLEOTIDE SEQUENCE [LARGE SCALE GENOMIC DNA]</scope>
    <source>
        <strain evidence="1 2">CBS 611.86</strain>
    </source>
</reference>
<evidence type="ECO:0000313" key="2">
    <source>
        <dbReference type="Proteomes" id="UP000481861"/>
    </source>
</evidence>
<dbReference type="Proteomes" id="UP000481861">
    <property type="component" value="Unassembled WGS sequence"/>
</dbReference>
<keyword evidence="2" id="KW-1185">Reference proteome</keyword>
<sequence>MIVSVPLLRCSGKFDVAASSQSSRIAHNSVERCIEAPGTLPYHVLMRPKRHAIMLGIRACRTAQGQATRCNPLWVAMPPTPTDSEVINCFFGFLDRRRLIGHRLVLFGTCPRGARIYSHRLESGIPSCHLQHIRPGRSFARISALAFITCRHAMDSEQHLALFTRCRSCQTRTQNRGGASHEAATGRLAAMTPLNVLL</sequence>
<comment type="caution">
    <text evidence="1">The sequence shown here is derived from an EMBL/GenBank/DDBJ whole genome shotgun (WGS) entry which is preliminary data.</text>
</comment>
<gene>
    <name evidence="1" type="ORF">BDV95DRAFT_177445</name>
</gene>